<dbReference type="AlphaFoldDB" id="H2CA12"/>
<dbReference type="EMBL" id="JH597773">
    <property type="protein sequence ID" value="EHQ05136.1"/>
    <property type="molecule type" value="Genomic_DNA"/>
</dbReference>
<dbReference type="HOGENOM" id="CLU_044824_1_0_12"/>
<proteinExistence type="predicted"/>
<dbReference type="NCBIfam" id="TIGR01869">
    <property type="entry name" value="casC_Cse4"/>
    <property type="match status" value="1"/>
</dbReference>
<sequence>MKRFLQIHMLTSYPPSNLNRDDLGRPKTAVVGGTTRLRISSQSLKRAWRTSSVFQEGLGGISIDGGLGIRSKRIGEDVYEKLKAGGIAEKDAIAWARSIAGCFGKLKGEKEKLPTVLHIEQLAFVSPEEQKAIFALTGELIKAKSAPTEEQLELLRAENSGADIALFGRMLASDPKFNVEAAAQVAHSFSVQKVVVEDDFFTAVDDLNKGEEDVGAGHMGDTEFASGIFYTYINIDRTLLNENLKGAGDKELAKKAIRALVQAAATVAPTGKQNSFGSRAYAHYIMAELGDQQPRSLSLAYVKAVQGDDMLQNSIQSLSDIRDRMEQVYGKCSEAVATMNVLTGEGSLQEILNFCVAE</sequence>
<protein>
    <submittedName>
        <fullName evidence="1">CRISPR-associated protein, Cse4 family</fullName>
    </submittedName>
</protein>
<evidence type="ECO:0000313" key="1">
    <source>
        <dbReference type="EMBL" id="EHQ05136.1"/>
    </source>
</evidence>
<dbReference type="Pfam" id="PF09344">
    <property type="entry name" value="Cas_CT1975"/>
    <property type="match status" value="1"/>
</dbReference>
<gene>
    <name evidence="1" type="ORF">Lepil_0430</name>
</gene>
<dbReference type="InterPro" id="IPR010148">
    <property type="entry name" value="CRISPR-assoc_prot_CT1975"/>
</dbReference>
<dbReference type="RefSeq" id="WP_002769493.1">
    <property type="nucleotide sequence ID" value="NZ_JH597773.1"/>
</dbReference>
<keyword evidence="2" id="KW-1185">Reference proteome</keyword>
<dbReference type="Proteomes" id="UP000005737">
    <property type="component" value="Unassembled WGS sequence"/>
</dbReference>
<dbReference type="STRING" id="183.GCA_002009735_00024"/>
<reference evidence="1 2" key="1">
    <citation type="submission" date="2011-10" db="EMBL/GenBank/DDBJ databases">
        <title>The Improved High-Quality Draft genome of Leptonema illini DSM 21528.</title>
        <authorList>
            <consortium name="US DOE Joint Genome Institute (JGI-PGF)"/>
            <person name="Lucas S."/>
            <person name="Copeland A."/>
            <person name="Lapidus A."/>
            <person name="Glavina del Rio T."/>
            <person name="Dalin E."/>
            <person name="Tice H."/>
            <person name="Bruce D."/>
            <person name="Goodwin L."/>
            <person name="Pitluck S."/>
            <person name="Peters L."/>
            <person name="Mikhailova N."/>
            <person name="Held B."/>
            <person name="Kyrpides N."/>
            <person name="Mavromatis K."/>
            <person name="Ivanova N."/>
            <person name="Markowitz V."/>
            <person name="Cheng J.-F."/>
            <person name="Hugenholtz P."/>
            <person name="Woyke T."/>
            <person name="Wu D."/>
            <person name="Gronow S."/>
            <person name="Wellnitz S."/>
            <person name="Brambilla E.-M."/>
            <person name="Klenk H.-P."/>
            <person name="Eisen J.A."/>
        </authorList>
    </citation>
    <scope>NUCLEOTIDE SEQUENCE [LARGE SCALE GENOMIC DNA]</scope>
    <source>
        <strain evidence="1 2">DSM 21528</strain>
    </source>
</reference>
<name>H2CA12_9LEPT</name>
<evidence type="ECO:0000313" key="2">
    <source>
        <dbReference type="Proteomes" id="UP000005737"/>
    </source>
</evidence>
<accession>H2CA12</accession>
<organism evidence="1 2">
    <name type="scientific">Leptonema illini DSM 21528</name>
    <dbReference type="NCBI Taxonomy" id="929563"/>
    <lineage>
        <taxon>Bacteria</taxon>
        <taxon>Pseudomonadati</taxon>
        <taxon>Spirochaetota</taxon>
        <taxon>Spirochaetia</taxon>
        <taxon>Leptospirales</taxon>
        <taxon>Leptospiraceae</taxon>
        <taxon>Leptonema</taxon>
    </lineage>
</organism>